<protein>
    <recommendedName>
        <fullName evidence="1">Fibronectin type-III domain-containing protein</fullName>
    </recommendedName>
</protein>
<dbReference type="InterPro" id="IPR013783">
    <property type="entry name" value="Ig-like_fold"/>
</dbReference>
<keyword evidence="3" id="KW-1185">Reference proteome</keyword>
<reference evidence="2 3" key="1">
    <citation type="journal article" date="2016" name="PLoS ONE">
        <title>A First Insight into the Genome of the Filter-Feeder Mussel Mytilus galloprovincialis.</title>
        <authorList>
            <person name="Murgarella M."/>
            <person name="Puiu D."/>
            <person name="Novoa B."/>
            <person name="Figueras A."/>
            <person name="Posada D."/>
            <person name="Canchaya C."/>
        </authorList>
    </citation>
    <scope>NUCLEOTIDE SEQUENCE [LARGE SCALE GENOMIC DNA]</scope>
    <source>
        <tissue evidence="2">Muscle</tissue>
    </source>
</reference>
<accession>A0A3L5TT35</accession>
<sequence length="175" mass="20119">CDEHLCESCKKYHKSQKQTRSHQINPTSSRLYCENCNALGNQVMATSFCIDCEDCELICQSCVKHHLSMKQSRNHNISDDLLAFAIKTFKKNRTEELITEQEPDGCCPGKPYVTETATMSNHLIVKWEEAILCENETYQVMFKEGTTGKWKSCRSNTIKAFMKMEGLQPQTPYVF</sequence>
<proteinExistence type="predicted"/>
<gene>
    <name evidence="2" type="ORF">AM593_02322</name>
</gene>
<dbReference type="InterPro" id="IPR036116">
    <property type="entry name" value="FN3_sf"/>
</dbReference>
<dbReference type="PROSITE" id="PS50853">
    <property type="entry name" value="FN3"/>
    <property type="match status" value="1"/>
</dbReference>
<comment type="caution">
    <text evidence="2">The sequence shown here is derived from an EMBL/GenBank/DDBJ whole genome shotgun (WGS) entry which is preliminary data.</text>
</comment>
<dbReference type="InterPro" id="IPR003961">
    <property type="entry name" value="FN3_dom"/>
</dbReference>
<dbReference type="SMR" id="A0A3L5TT35"/>
<name>A0A3L5TT35_MYTGA</name>
<evidence type="ECO:0000313" key="3">
    <source>
        <dbReference type="Proteomes" id="UP000266721"/>
    </source>
</evidence>
<dbReference type="AlphaFoldDB" id="A0A3L5TT35"/>
<dbReference type="Gene3D" id="2.60.40.10">
    <property type="entry name" value="Immunoglobulins"/>
    <property type="match status" value="1"/>
</dbReference>
<feature type="non-terminal residue" evidence="2">
    <location>
        <position position="175"/>
    </location>
</feature>
<evidence type="ECO:0000259" key="1">
    <source>
        <dbReference type="PROSITE" id="PS50853"/>
    </source>
</evidence>
<dbReference type="SUPFAM" id="SSF49265">
    <property type="entry name" value="Fibronectin type III"/>
    <property type="match status" value="1"/>
</dbReference>
<dbReference type="Proteomes" id="UP000266721">
    <property type="component" value="Unassembled WGS sequence"/>
</dbReference>
<feature type="domain" description="Fibronectin type-III" evidence="1">
    <location>
        <begin position="107"/>
        <end position="175"/>
    </location>
</feature>
<feature type="non-terminal residue" evidence="2">
    <location>
        <position position="1"/>
    </location>
</feature>
<organism evidence="2 3">
    <name type="scientific">Mytilus galloprovincialis</name>
    <name type="common">Mediterranean mussel</name>
    <dbReference type="NCBI Taxonomy" id="29158"/>
    <lineage>
        <taxon>Eukaryota</taxon>
        <taxon>Metazoa</taxon>
        <taxon>Spiralia</taxon>
        <taxon>Lophotrochozoa</taxon>
        <taxon>Mollusca</taxon>
        <taxon>Bivalvia</taxon>
        <taxon>Autobranchia</taxon>
        <taxon>Pteriomorphia</taxon>
        <taxon>Mytilida</taxon>
        <taxon>Mytiloidea</taxon>
        <taxon>Mytilidae</taxon>
        <taxon>Mytilinae</taxon>
        <taxon>Mytilus</taxon>
    </lineage>
</organism>
<evidence type="ECO:0000313" key="2">
    <source>
        <dbReference type="EMBL" id="OPL33062.1"/>
    </source>
</evidence>
<dbReference type="CDD" id="cd00063">
    <property type="entry name" value="FN3"/>
    <property type="match status" value="1"/>
</dbReference>
<dbReference type="EMBL" id="KV585086">
    <property type="protein sequence ID" value="OPL33062.1"/>
    <property type="molecule type" value="Genomic_DNA"/>
</dbReference>